<keyword evidence="1" id="KW-1133">Transmembrane helix</keyword>
<dbReference type="PANTHER" id="PTHR31170:SF21">
    <property type="match status" value="1"/>
</dbReference>
<keyword evidence="1" id="KW-0472">Membrane</keyword>
<evidence type="ECO:0000313" key="3">
    <source>
        <dbReference type="Proteomes" id="UP000426265"/>
    </source>
</evidence>
<feature type="transmembrane region" description="Helical" evidence="1">
    <location>
        <begin position="440"/>
        <end position="465"/>
    </location>
</feature>
<protein>
    <submittedName>
        <fullName evidence="2">Uncharacterized protein</fullName>
    </submittedName>
</protein>
<reference evidence="2 3" key="1">
    <citation type="submission" date="2019-11" db="EMBL/GenBank/DDBJ databases">
        <authorList>
            <person name="Jiao W.-B."/>
            <person name="Schneeberger K."/>
        </authorList>
    </citation>
    <scope>NUCLEOTIDE SEQUENCE [LARGE SCALE GENOMIC DNA]</scope>
    <source>
        <strain evidence="3">cv. An-1</strain>
    </source>
</reference>
<organism evidence="2 3">
    <name type="scientific">Arabidopsis thaliana</name>
    <name type="common">Mouse-ear cress</name>
    <dbReference type="NCBI Taxonomy" id="3702"/>
    <lineage>
        <taxon>Eukaryota</taxon>
        <taxon>Viridiplantae</taxon>
        <taxon>Streptophyta</taxon>
        <taxon>Embryophyta</taxon>
        <taxon>Tracheophyta</taxon>
        <taxon>Spermatophyta</taxon>
        <taxon>Magnoliopsida</taxon>
        <taxon>eudicotyledons</taxon>
        <taxon>Gunneridae</taxon>
        <taxon>Pentapetalae</taxon>
        <taxon>rosids</taxon>
        <taxon>malvids</taxon>
        <taxon>Brassicales</taxon>
        <taxon>Brassicaceae</taxon>
        <taxon>Camelineae</taxon>
        <taxon>Arabidopsis</taxon>
    </lineage>
</organism>
<sequence>MDPSQEIDERVTMLNIEENASLLLENVVRPSLLQDSSAGKYCCIYRISRSRESTLDPSIPPPVTQTNDAKYDPKLLSIGPYHHGKTHLQMIEEHKRPYLEYFVSKTQEKGVDLRDLVDVVRGLETEIRDSYSETLPFDTKELTDLMVLDGCFILTLFLVVFGKFKRKARNDPIFKPRWILSTLRRDLLLLENQVPLFLLSDLLKTSKLVPVTRLNEMVFEFFSYSIGRPKAFWEKRYDLEACHLLDLIRMVFIPGTSSPTIQTKYTFLSKIFSSNDTTGARPPLAPPPPIPPRSRPILGMIVSAKKLRDRGIKFQLMENVGTPLDIRFKNGLLEIPPLVFDDFISILISNIVAFEQFNILCSTEMTSYVIFMSCLNNREEDTVFLSEKGIVGNYIGTSEEVTLFFKSIAKTIIFSFSTSYLSDVFEGVNKHKRRKMPWKALSSSAAIILLLLTIAQTFFAAFAYFRPPKS</sequence>
<dbReference type="PANTHER" id="PTHR31170">
    <property type="entry name" value="BNAC04G53230D PROTEIN"/>
    <property type="match status" value="1"/>
</dbReference>
<dbReference type="ExpressionAtlas" id="A0A654G3M9">
    <property type="expression patterns" value="baseline and differential"/>
</dbReference>
<gene>
    <name evidence="2" type="ORF">AN1_LOCUS22982</name>
</gene>
<evidence type="ECO:0000313" key="2">
    <source>
        <dbReference type="EMBL" id="VYS67583.1"/>
    </source>
</evidence>
<dbReference type="Pfam" id="PF03140">
    <property type="entry name" value="DUF247"/>
    <property type="match status" value="1"/>
</dbReference>
<proteinExistence type="predicted"/>
<dbReference type="EMBL" id="CACRSJ010000110">
    <property type="protein sequence ID" value="VYS67583.1"/>
    <property type="molecule type" value="Genomic_DNA"/>
</dbReference>
<accession>A0A654G3M9</accession>
<feature type="transmembrane region" description="Helical" evidence="1">
    <location>
        <begin position="145"/>
        <end position="164"/>
    </location>
</feature>
<dbReference type="Proteomes" id="UP000426265">
    <property type="component" value="Unassembled WGS sequence"/>
</dbReference>
<evidence type="ECO:0000256" key="1">
    <source>
        <dbReference type="SAM" id="Phobius"/>
    </source>
</evidence>
<name>A0A654G3M9_ARATH</name>
<dbReference type="AlphaFoldDB" id="A0A654G3M9"/>
<keyword evidence="1" id="KW-0812">Transmembrane</keyword>
<dbReference type="InterPro" id="IPR004158">
    <property type="entry name" value="DUF247_pln"/>
</dbReference>